<evidence type="ECO:0000313" key="2">
    <source>
        <dbReference type="Proteomes" id="UP000027073"/>
    </source>
</evidence>
<name>A0A067NAA2_PLEO1</name>
<evidence type="ECO:0000313" key="1">
    <source>
        <dbReference type="EMBL" id="KDQ24769.1"/>
    </source>
</evidence>
<sequence length="235" mass="26488">MGVFHAYISEINNDTVWRLVLTFSDPATADEWWRAVSSGKTAAGAPANLLADIRRINPQFYNHNASIFNVFEFFTDWRVTELAKPFRGRMFITLQNDRGGRGHDIIADQKVTDLVSGDWFYIRSKTDPSLYWHYEVGNGRVVVSNCQRTMFSVVAKNVPVKTVMIRSDTVALSAWPHNRAIRIGSQGNLIGGSTNDWTFDFEDFATGRFVDSDSVVVYGNIADNAPKKPGWELVN</sequence>
<dbReference type="OrthoDB" id="5364171at2759"/>
<dbReference type="Proteomes" id="UP000027073">
    <property type="component" value="Unassembled WGS sequence"/>
</dbReference>
<dbReference type="EMBL" id="KL198011">
    <property type="protein sequence ID" value="KDQ24769.1"/>
    <property type="molecule type" value="Genomic_DNA"/>
</dbReference>
<dbReference type="AlphaFoldDB" id="A0A067NAA2"/>
<proteinExistence type="predicted"/>
<dbReference type="InParanoid" id="A0A067NAA2"/>
<organism evidence="1 2">
    <name type="scientific">Pleurotus ostreatus (strain PC15)</name>
    <name type="common">Oyster mushroom</name>
    <dbReference type="NCBI Taxonomy" id="1137138"/>
    <lineage>
        <taxon>Eukaryota</taxon>
        <taxon>Fungi</taxon>
        <taxon>Dikarya</taxon>
        <taxon>Basidiomycota</taxon>
        <taxon>Agaricomycotina</taxon>
        <taxon>Agaricomycetes</taxon>
        <taxon>Agaricomycetidae</taxon>
        <taxon>Agaricales</taxon>
        <taxon>Pleurotineae</taxon>
        <taxon>Pleurotaceae</taxon>
        <taxon>Pleurotus</taxon>
    </lineage>
</organism>
<gene>
    <name evidence="1" type="ORF">PLEOSDRAFT_1097837</name>
</gene>
<reference evidence="2" key="1">
    <citation type="journal article" date="2014" name="Proc. Natl. Acad. Sci. U.S.A.">
        <title>Extensive sampling of basidiomycete genomes demonstrates inadequacy of the white-rot/brown-rot paradigm for wood decay fungi.</title>
        <authorList>
            <person name="Riley R."/>
            <person name="Salamov A.A."/>
            <person name="Brown D.W."/>
            <person name="Nagy L.G."/>
            <person name="Floudas D."/>
            <person name="Held B.W."/>
            <person name="Levasseur A."/>
            <person name="Lombard V."/>
            <person name="Morin E."/>
            <person name="Otillar R."/>
            <person name="Lindquist E.A."/>
            <person name="Sun H."/>
            <person name="LaButti K.M."/>
            <person name="Schmutz J."/>
            <person name="Jabbour D."/>
            <person name="Luo H."/>
            <person name="Baker S.E."/>
            <person name="Pisabarro A.G."/>
            <person name="Walton J.D."/>
            <person name="Blanchette R.A."/>
            <person name="Henrissat B."/>
            <person name="Martin F."/>
            <person name="Cullen D."/>
            <person name="Hibbett D.S."/>
            <person name="Grigoriev I.V."/>
        </authorList>
    </citation>
    <scope>NUCLEOTIDE SEQUENCE [LARGE SCALE GENOMIC DNA]</scope>
    <source>
        <strain evidence="2">PC15</strain>
    </source>
</reference>
<dbReference type="HOGENOM" id="CLU_1250478_0_0_1"/>
<accession>A0A067NAA2</accession>
<dbReference type="VEuPathDB" id="FungiDB:PLEOSDRAFT_1097837"/>
<protein>
    <submittedName>
        <fullName evidence="1">Uncharacterized protein</fullName>
    </submittedName>
</protein>